<sequence>MMNDAIASMVKYLITIFLDLGSLLNINSQVEPARA</sequence>
<evidence type="ECO:0000313" key="2">
    <source>
        <dbReference type="Proteomes" id="UP000255087"/>
    </source>
</evidence>
<dbReference type="EMBL" id="UHJC01000001">
    <property type="protein sequence ID" value="SUP84726.1"/>
    <property type="molecule type" value="Genomic_DNA"/>
</dbReference>
<reference evidence="1 2" key="1">
    <citation type="submission" date="2018-06" db="EMBL/GenBank/DDBJ databases">
        <authorList>
            <consortium name="Pathogen Informatics"/>
            <person name="Doyle S."/>
        </authorList>
    </citation>
    <scope>NUCLEOTIDE SEQUENCE [LARGE SCALE GENOMIC DNA]</scope>
    <source>
        <strain evidence="1 2">NCTC8580</strain>
    </source>
</reference>
<dbReference type="AlphaFoldDB" id="A0A380QB55"/>
<evidence type="ECO:0000313" key="1">
    <source>
        <dbReference type="EMBL" id="SUP84726.1"/>
    </source>
</evidence>
<proteinExistence type="predicted"/>
<accession>A0A380QB55</accession>
<dbReference type="Proteomes" id="UP000255087">
    <property type="component" value="Unassembled WGS sequence"/>
</dbReference>
<name>A0A380QB55_YERPU</name>
<protein>
    <submittedName>
        <fullName evidence="1">Uncharacterized protein</fullName>
    </submittedName>
</protein>
<gene>
    <name evidence="1" type="ORF">NCTC8580_03206</name>
</gene>
<organism evidence="1 2">
    <name type="scientific">Yersinia pseudotuberculosis</name>
    <dbReference type="NCBI Taxonomy" id="633"/>
    <lineage>
        <taxon>Bacteria</taxon>
        <taxon>Pseudomonadati</taxon>
        <taxon>Pseudomonadota</taxon>
        <taxon>Gammaproteobacteria</taxon>
        <taxon>Enterobacterales</taxon>
        <taxon>Yersiniaceae</taxon>
        <taxon>Yersinia</taxon>
    </lineage>
</organism>